<keyword evidence="3" id="KW-0378">Hydrolase</keyword>
<dbReference type="InterPro" id="IPR000223">
    <property type="entry name" value="Pept_S26A_signal_pept_1"/>
</dbReference>
<dbReference type="Gene3D" id="2.10.109.10">
    <property type="entry name" value="Umud Fragment, subunit A"/>
    <property type="match status" value="1"/>
</dbReference>
<evidence type="ECO:0000256" key="1">
    <source>
        <dbReference type="ARBA" id="ARBA00009370"/>
    </source>
</evidence>
<reference evidence="6" key="1">
    <citation type="submission" date="2020-07" db="EMBL/GenBank/DDBJ databases">
        <title>Complete genome sequencing of Coprobacter sp. strain 2CBH44.</title>
        <authorList>
            <person name="Sakamoto M."/>
            <person name="Murakami T."/>
            <person name="Mori H."/>
        </authorList>
    </citation>
    <scope>NUCLEOTIDE SEQUENCE [LARGE SCALE GENOMIC DNA]</scope>
    <source>
        <strain evidence="6">2CBH44</strain>
    </source>
</reference>
<dbReference type="GO" id="GO:0004252">
    <property type="term" value="F:serine-type endopeptidase activity"/>
    <property type="evidence" value="ECO:0007669"/>
    <property type="project" value="InterPro"/>
</dbReference>
<dbReference type="KEGG" id="copr:Cop2CBH44_22540"/>
<dbReference type="InterPro" id="IPR019533">
    <property type="entry name" value="Peptidase_S26"/>
</dbReference>
<dbReference type="EMBL" id="AP023322">
    <property type="protein sequence ID" value="BCI63901.1"/>
    <property type="molecule type" value="Genomic_DNA"/>
</dbReference>
<sequence length="320" mass="37752">MILITVWLIRNIWVELYRIPHNQMEESLLGGDNLFINKWSYGLRLPQTPIAVPFFQDSITGTKMKSYSSIPYFPYYRIFPKEVKRNDIIVFNRPDTKNLSIPIDRRKIAIGRCVGLPGDTVRMYNGHLYINRREIAQPPHAKESYLIPDSLEYKFQNILQQLKIADPGFETIKENRIRFFPKYQAAQIQSFYNTNNILIPIHLKRNNFTIILPRVDEPVQITPENINLIYPLLVIHEGRNIIKKGNHLFENGKKIYYSRFTQPYYWIMGDNREKATDSRIFGAVPHSHIIGKGSFICFSFDPQRPFYKALRHNRIFKTID</sequence>
<evidence type="ECO:0000259" key="4">
    <source>
        <dbReference type="Pfam" id="PF10502"/>
    </source>
</evidence>
<evidence type="ECO:0000256" key="3">
    <source>
        <dbReference type="RuleBase" id="RU362042"/>
    </source>
</evidence>
<dbReference type="GO" id="GO:0016020">
    <property type="term" value="C:membrane"/>
    <property type="evidence" value="ECO:0007669"/>
    <property type="project" value="UniProtKB-SubCell"/>
</dbReference>
<dbReference type="EC" id="3.4.21.89" evidence="3"/>
<comment type="similarity">
    <text evidence="1 3">Belongs to the peptidase S26 family.</text>
</comment>
<protein>
    <recommendedName>
        <fullName evidence="2 3">Signal peptidase I</fullName>
        <ecNumber evidence="3">3.4.21.89</ecNumber>
    </recommendedName>
</protein>
<dbReference type="GO" id="GO:0006465">
    <property type="term" value="P:signal peptide processing"/>
    <property type="evidence" value="ECO:0007669"/>
    <property type="project" value="InterPro"/>
</dbReference>
<dbReference type="InterPro" id="IPR036286">
    <property type="entry name" value="LexA/Signal_pep-like_sf"/>
</dbReference>
<dbReference type="SUPFAM" id="SSF51306">
    <property type="entry name" value="LexA/Signal peptidase"/>
    <property type="match status" value="1"/>
</dbReference>
<comment type="catalytic activity">
    <reaction evidence="3">
        <text>Cleavage of hydrophobic, N-terminal signal or leader sequences from secreted and periplasmic proteins.</text>
        <dbReference type="EC" id="3.4.21.89"/>
    </reaction>
</comment>
<keyword evidence="3" id="KW-0645">Protease</keyword>
<keyword evidence="6" id="KW-1185">Reference proteome</keyword>
<comment type="subcellular location">
    <subcellularLocation>
        <location evidence="3">Membrane</location>
        <topology evidence="3">Single-pass type II membrane protein</topology>
    </subcellularLocation>
</comment>
<dbReference type="GO" id="GO:0009003">
    <property type="term" value="F:signal peptidase activity"/>
    <property type="evidence" value="ECO:0007669"/>
    <property type="project" value="UniProtKB-EC"/>
</dbReference>
<feature type="domain" description="Peptidase S26" evidence="4">
    <location>
        <begin position="2"/>
        <end position="144"/>
    </location>
</feature>
<proteinExistence type="inferred from homology"/>
<evidence type="ECO:0000313" key="6">
    <source>
        <dbReference type="Proteomes" id="UP000594042"/>
    </source>
</evidence>
<feature type="domain" description="Peptidase S26" evidence="4">
    <location>
        <begin position="262"/>
        <end position="297"/>
    </location>
</feature>
<accession>A0A7G1HZG1</accession>
<organism evidence="5 6">
    <name type="scientific">Coprobacter secundus subsp. similis</name>
    <dbReference type="NCBI Taxonomy" id="2751153"/>
    <lineage>
        <taxon>Bacteria</taxon>
        <taxon>Pseudomonadati</taxon>
        <taxon>Bacteroidota</taxon>
        <taxon>Bacteroidia</taxon>
        <taxon>Bacteroidales</taxon>
        <taxon>Barnesiellaceae</taxon>
        <taxon>Coprobacter</taxon>
    </lineage>
</organism>
<dbReference type="NCBIfam" id="TIGR02227">
    <property type="entry name" value="sigpep_I_bact"/>
    <property type="match status" value="1"/>
</dbReference>
<dbReference type="PRINTS" id="PR00727">
    <property type="entry name" value="LEADERPTASE"/>
</dbReference>
<dbReference type="Pfam" id="PF10502">
    <property type="entry name" value="Peptidase_S26"/>
    <property type="match status" value="2"/>
</dbReference>
<dbReference type="AlphaFoldDB" id="A0A7G1HZG1"/>
<dbReference type="PANTHER" id="PTHR43390:SF1">
    <property type="entry name" value="CHLOROPLAST PROCESSING PEPTIDASE"/>
    <property type="match status" value="1"/>
</dbReference>
<name>A0A7G1HZG1_9BACT</name>
<evidence type="ECO:0000313" key="5">
    <source>
        <dbReference type="EMBL" id="BCI63901.1"/>
    </source>
</evidence>
<dbReference type="CDD" id="cd06530">
    <property type="entry name" value="S26_SPase_I"/>
    <property type="match status" value="1"/>
</dbReference>
<dbReference type="Proteomes" id="UP000594042">
    <property type="component" value="Chromosome"/>
</dbReference>
<evidence type="ECO:0000256" key="2">
    <source>
        <dbReference type="ARBA" id="ARBA00019232"/>
    </source>
</evidence>
<gene>
    <name evidence="5" type="ORF">Cop2CBH44_22540</name>
</gene>
<dbReference type="PANTHER" id="PTHR43390">
    <property type="entry name" value="SIGNAL PEPTIDASE I"/>
    <property type="match status" value="1"/>
</dbReference>